<feature type="transmembrane region" description="Helical" evidence="2">
    <location>
        <begin position="97"/>
        <end position="118"/>
    </location>
</feature>
<reference evidence="3" key="1">
    <citation type="journal article" date="2023" name="Nat. Commun.">
        <title>Diploid and tetraploid genomes of Acorus and the evolution of monocots.</title>
        <authorList>
            <person name="Ma L."/>
            <person name="Liu K.W."/>
            <person name="Li Z."/>
            <person name="Hsiao Y.Y."/>
            <person name="Qi Y."/>
            <person name="Fu T."/>
            <person name="Tang G.D."/>
            <person name="Zhang D."/>
            <person name="Sun W.H."/>
            <person name="Liu D.K."/>
            <person name="Li Y."/>
            <person name="Chen G.Z."/>
            <person name="Liu X.D."/>
            <person name="Liao X.Y."/>
            <person name="Jiang Y.T."/>
            <person name="Yu X."/>
            <person name="Hao Y."/>
            <person name="Huang J."/>
            <person name="Zhao X.W."/>
            <person name="Ke S."/>
            <person name="Chen Y.Y."/>
            <person name="Wu W.L."/>
            <person name="Hsu J.L."/>
            <person name="Lin Y.F."/>
            <person name="Huang M.D."/>
            <person name="Li C.Y."/>
            <person name="Huang L."/>
            <person name="Wang Z.W."/>
            <person name="Zhao X."/>
            <person name="Zhong W.Y."/>
            <person name="Peng D.H."/>
            <person name="Ahmad S."/>
            <person name="Lan S."/>
            <person name="Zhang J.S."/>
            <person name="Tsai W.C."/>
            <person name="Van de Peer Y."/>
            <person name="Liu Z.J."/>
        </authorList>
    </citation>
    <scope>NUCLEOTIDE SEQUENCE</scope>
    <source>
        <strain evidence="3">CP</strain>
    </source>
</reference>
<keyword evidence="2" id="KW-0472">Membrane</keyword>
<keyword evidence="4" id="KW-1185">Reference proteome</keyword>
<evidence type="ECO:0000256" key="1">
    <source>
        <dbReference type="SAM" id="MobiDB-lite"/>
    </source>
</evidence>
<feature type="region of interest" description="Disordered" evidence="1">
    <location>
        <begin position="40"/>
        <end position="59"/>
    </location>
</feature>
<organism evidence="3 4">
    <name type="scientific">Acorus calamus</name>
    <name type="common">Sweet flag</name>
    <dbReference type="NCBI Taxonomy" id="4465"/>
    <lineage>
        <taxon>Eukaryota</taxon>
        <taxon>Viridiplantae</taxon>
        <taxon>Streptophyta</taxon>
        <taxon>Embryophyta</taxon>
        <taxon>Tracheophyta</taxon>
        <taxon>Spermatophyta</taxon>
        <taxon>Magnoliopsida</taxon>
        <taxon>Liliopsida</taxon>
        <taxon>Acoraceae</taxon>
        <taxon>Acorus</taxon>
    </lineage>
</organism>
<sequence length="220" mass="25117">MFPASVSSIQRKKGDAFEALEPSSPKVTCIGQVRVKTMKNHHHNNHLRSRSRRRGGEVSFRKEEMVETTTECLPSRNQRWVHLPLSICEALRAFGRRLVVCSLLVVVVKGGVFVGLGGRGEKKKRKRRGFWVGGGSRGVNLARWLMVVEEEEKRVEEMGVVVRRREEEDVVELVEEEGMVELVEVVKDGQEEEKRVSICIPPRNALLLMRCRSDPWKMST</sequence>
<protein>
    <submittedName>
        <fullName evidence="3">Uncharacterized protein</fullName>
    </submittedName>
</protein>
<reference evidence="3" key="2">
    <citation type="submission" date="2023-06" db="EMBL/GenBank/DDBJ databases">
        <authorList>
            <person name="Ma L."/>
            <person name="Liu K.-W."/>
            <person name="Li Z."/>
            <person name="Hsiao Y.-Y."/>
            <person name="Qi Y."/>
            <person name="Fu T."/>
            <person name="Tang G."/>
            <person name="Zhang D."/>
            <person name="Sun W.-H."/>
            <person name="Liu D.-K."/>
            <person name="Li Y."/>
            <person name="Chen G.-Z."/>
            <person name="Liu X.-D."/>
            <person name="Liao X.-Y."/>
            <person name="Jiang Y.-T."/>
            <person name="Yu X."/>
            <person name="Hao Y."/>
            <person name="Huang J."/>
            <person name="Zhao X.-W."/>
            <person name="Ke S."/>
            <person name="Chen Y.-Y."/>
            <person name="Wu W.-L."/>
            <person name="Hsu J.-L."/>
            <person name="Lin Y.-F."/>
            <person name="Huang M.-D."/>
            <person name="Li C.-Y."/>
            <person name="Huang L."/>
            <person name="Wang Z.-W."/>
            <person name="Zhao X."/>
            <person name="Zhong W.-Y."/>
            <person name="Peng D.-H."/>
            <person name="Ahmad S."/>
            <person name="Lan S."/>
            <person name="Zhang J.-S."/>
            <person name="Tsai W.-C."/>
            <person name="Van De Peer Y."/>
            <person name="Liu Z.-J."/>
        </authorList>
    </citation>
    <scope>NUCLEOTIDE SEQUENCE</scope>
    <source>
        <strain evidence="3">CP</strain>
        <tissue evidence="3">Leaves</tissue>
    </source>
</reference>
<name>A0AAV9EZ30_ACOCL</name>
<dbReference type="EMBL" id="JAUJYO010000004">
    <property type="protein sequence ID" value="KAK1318995.1"/>
    <property type="molecule type" value="Genomic_DNA"/>
</dbReference>
<dbReference type="PANTHER" id="PTHR33448:SF4">
    <property type="entry name" value="CHLOROPLAST PROTEIN HCF243"/>
    <property type="match status" value="1"/>
</dbReference>
<dbReference type="PANTHER" id="PTHR33448">
    <property type="entry name" value="CHLOROPLAST PROTEIN HCF243-RELATED"/>
    <property type="match status" value="1"/>
</dbReference>
<evidence type="ECO:0000313" key="3">
    <source>
        <dbReference type="EMBL" id="KAK1318995.1"/>
    </source>
</evidence>
<proteinExistence type="predicted"/>
<feature type="compositionally biased region" description="Basic residues" evidence="1">
    <location>
        <begin position="40"/>
        <end position="53"/>
    </location>
</feature>
<keyword evidence="2" id="KW-1133">Transmembrane helix</keyword>
<keyword evidence="2" id="KW-0812">Transmembrane</keyword>
<evidence type="ECO:0000313" key="4">
    <source>
        <dbReference type="Proteomes" id="UP001180020"/>
    </source>
</evidence>
<gene>
    <name evidence="3" type="ORF">QJS10_CPB04g00281</name>
</gene>
<accession>A0AAV9EZ30</accession>
<dbReference type="AlphaFoldDB" id="A0AAV9EZ30"/>
<comment type="caution">
    <text evidence="3">The sequence shown here is derived from an EMBL/GenBank/DDBJ whole genome shotgun (WGS) entry which is preliminary data.</text>
</comment>
<evidence type="ECO:0000256" key="2">
    <source>
        <dbReference type="SAM" id="Phobius"/>
    </source>
</evidence>
<dbReference type="Proteomes" id="UP001180020">
    <property type="component" value="Unassembled WGS sequence"/>
</dbReference>